<dbReference type="GO" id="GO:0005524">
    <property type="term" value="F:ATP binding"/>
    <property type="evidence" value="ECO:0007669"/>
    <property type="project" value="UniProtKB-KW"/>
</dbReference>
<dbReference type="Gene3D" id="3.40.50.300">
    <property type="entry name" value="P-loop containing nucleotide triphosphate hydrolases"/>
    <property type="match status" value="1"/>
</dbReference>
<dbReference type="NCBIfam" id="TIGR00368">
    <property type="entry name" value="YifB family Mg chelatase-like AAA ATPase"/>
    <property type="match status" value="1"/>
</dbReference>
<dbReference type="GO" id="GO:0003677">
    <property type="term" value="F:DNA binding"/>
    <property type="evidence" value="ECO:0007669"/>
    <property type="project" value="InterPro"/>
</dbReference>
<dbReference type="InterPro" id="IPR003593">
    <property type="entry name" value="AAA+_ATPase"/>
</dbReference>
<reference evidence="6" key="1">
    <citation type="submission" date="2016-04" db="EMBL/GenBank/DDBJ databases">
        <authorList>
            <person name="Tagini F."/>
        </authorList>
    </citation>
    <scope>NUCLEOTIDE SEQUENCE [LARGE SCALE GENOMIC DNA]</scope>
    <source>
        <strain evidence="6">CHUV0807</strain>
    </source>
</reference>
<feature type="domain" description="MCM C-terminal AAA(+) ATPase" evidence="4">
    <location>
        <begin position="288"/>
        <end position="387"/>
    </location>
</feature>
<dbReference type="AlphaFoldDB" id="A0A1C3H1T8"/>
<accession>A0A1C3H1T8</accession>
<evidence type="ECO:0000256" key="2">
    <source>
        <dbReference type="ARBA" id="ARBA00022741"/>
    </source>
</evidence>
<name>A0A1C3H1T8_9GAMM</name>
<keyword evidence="3" id="KW-0067">ATP-binding</keyword>
<organism evidence="5 6">
    <name type="scientific">Cardiobacterium hominis</name>
    <dbReference type="NCBI Taxonomy" id="2718"/>
    <lineage>
        <taxon>Bacteria</taxon>
        <taxon>Pseudomonadati</taxon>
        <taxon>Pseudomonadota</taxon>
        <taxon>Gammaproteobacteria</taxon>
        <taxon>Cardiobacteriales</taxon>
        <taxon>Cardiobacteriaceae</taxon>
        <taxon>Cardiobacterium</taxon>
    </lineage>
</organism>
<dbReference type="PANTHER" id="PTHR32039:SF7">
    <property type="entry name" value="COMPETENCE PROTEIN COMM"/>
    <property type="match status" value="1"/>
</dbReference>
<sequence>MNLATTYTRAPLSMHAPLVRVEVHLASGLPAMTLVGLPEKAVKESKDRVRAAILNSGFEFPAKHITINLAPAELPKDGARYDLAIALGILAASGQIPPDATAAHEYHGELALSGQLRPVSGILPCALAATDAHRDIITAPENHHEAALVAADNTHSAGSLAEIAAILHGQRDWPAPPAAALRPPRQYPDYADVIGQHQAKRALLVAAAGGHHVLMSGPPGTGKSMLAQRFPGILPAMNDAEAIESAAIRSLAGGGFNPADWRQRPYRAPHHSSSATALVGGGSIPKPGEISLAHHGVLFLDELPEFDRRVLEMLREPLENGHITISRAAMKSDFPARFQLIAAMNPCPCGYHGDPERACSDTPDQIARYRQKISGPLLDRIDIHLTVARLTPAQLRAQHSPGETSAHLRAQSEAARAIQLRRQGGANAELSGRALNQHLHAEADVLPLLDRAAERMHLSMRSYQRILKVARTIADLADSSTVSRAHLAEALQYRSDSA</sequence>
<dbReference type="SUPFAM" id="SSF54211">
    <property type="entry name" value="Ribosomal protein S5 domain 2-like"/>
    <property type="match status" value="1"/>
</dbReference>
<comment type="similarity">
    <text evidence="1">Belongs to the Mg-chelatase subunits D/I family. ComM subfamily.</text>
</comment>
<dbReference type="RefSeq" id="WP_079538773.1">
    <property type="nucleotide sequence ID" value="NZ_CP171111.1"/>
</dbReference>
<dbReference type="PROSITE" id="PS50051">
    <property type="entry name" value="MCM_2"/>
    <property type="match status" value="1"/>
</dbReference>
<dbReference type="InterPro" id="IPR020568">
    <property type="entry name" value="Ribosomal_Su5_D2-typ_SF"/>
</dbReference>
<dbReference type="InterPro" id="IPR000523">
    <property type="entry name" value="Mg_chelatse_chII-like_cat_dom"/>
</dbReference>
<dbReference type="InterPro" id="IPR004482">
    <property type="entry name" value="Mg_chelat-rel"/>
</dbReference>
<dbReference type="NCBIfam" id="NF007365">
    <property type="entry name" value="PRK09862.1"/>
    <property type="match status" value="1"/>
</dbReference>
<evidence type="ECO:0000256" key="3">
    <source>
        <dbReference type="ARBA" id="ARBA00022840"/>
    </source>
</evidence>
<dbReference type="Proteomes" id="UP000190837">
    <property type="component" value="Unassembled WGS sequence"/>
</dbReference>
<dbReference type="SUPFAM" id="SSF52540">
    <property type="entry name" value="P-loop containing nucleoside triphosphate hydrolases"/>
    <property type="match status" value="1"/>
</dbReference>
<dbReference type="InterPro" id="IPR025158">
    <property type="entry name" value="Mg_chelat-rel_C"/>
</dbReference>
<dbReference type="InterPro" id="IPR027417">
    <property type="entry name" value="P-loop_NTPase"/>
</dbReference>
<gene>
    <name evidence="5" type="ORF">CHUV0807_0113</name>
</gene>
<dbReference type="Pfam" id="PF13335">
    <property type="entry name" value="Mg_chelatase_C"/>
    <property type="match status" value="1"/>
</dbReference>
<proteinExistence type="inferred from homology"/>
<dbReference type="PRINTS" id="PR01657">
    <property type="entry name" value="MCMFAMILY"/>
</dbReference>
<evidence type="ECO:0000313" key="6">
    <source>
        <dbReference type="Proteomes" id="UP000190837"/>
    </source>
</evidence>
<keyword evidence="2" id="KW-0547">Nucleotide-binding</keyword>
<protein>
    <submittedName>
        <fullName evidence="5">MG(2+) CHELATASE FAMILY PROTEIN / ComM-related protein</fullName>
    </submittedName>
</protein>
<evidence type="ECO:0000313" key="5">
    <source>
        <dbReference type="EMBL" id="SAM57020.1"/>
    </source>
</evidence>
<dbReference type="EMBL" id="FKLO01000011">
    <property type="protein sequence ID" value="SAM57020.1"/>
    <property type="molecule type" value="Genomic_DNA"/>
</dbReference>
<dbReference type="PANTHER" id="PTHR32039">
    <property type="entry name" value="MAGNESIUM-CHELATASE SUBUNIT CHLI"/>
    <property type="match status" value="1"/>
</dbReference>
<dbReference type="Gene3D" id="3.30.230.10">
    <property type="match status" value="1"/>
</dbReference>
<dbReference type="InterPro" id="IPR001208">
    <property type="entry name" value="MCM_dom"/>
</dbReference>
<dbReference type="InterPro" id="IPR045006">
    <property type="entry name" value="CHLI-like"/>
</dbReference>
<dbReference type="InterPro" id="IPR014721">
    <property type="entry name" value="Ribsml_uS5_D2-typ_fold_subgr"/>
</dbReference>
<dbReference type="SMART" id="SM00382">
    <property type="entry name" value="AAA"/>
    <property type="match status" value="1"/>
</dbReference>
<dbReference type="Pfam" id="PF01078">
    <property type="entry name" value="Mg_chelatase"/>
    <property type="match status" value="1"/>
</dbReference>
<evidence type="ECO:0000256" key="1">
    <source>
        <dbReference type="ARBA" id="ARBA00006354"/>
    </source>
</evidence>
<dbReference type="Pfam" id="PF13541">
    <property type="entry name" value="ChlI"/>
    <property type="match status" value="1"/>
</dbReference>
<evidence type="ECO:0000259" key="4">
    <source>
        <dbReference type="PROSITE" id="PS50051"/>
    </source>
</evidence>